<dbReference type="HOGENOM" id="CLU_009647_0_0_1"/>
<dbReference type="Pfam" id="PF05178">
    <property type="entry name" value="Kri1"/>
    <property type="match status" value="1"/>
</dbReference>
<feature type="region of interest" description="Disordered" evidence="3">
    <location>
        <begin position="294"/>
        <end position="321"/>
    </location>
</feature>
<feature type="compositionally biased region" description="Polar residues" evidence="3">
    <location>
        <begin position="672"/>
        <end position="685"/>
    </location>
</feature>
<reference evidence="6" key="2">
    <citation type="submission" date="2024-08" db="UniProtKB">
        <authorList>
            <consortium name="EnsemblMetazoa"/>
        </authorList>
    </citation>
    <scope>IDENTIFICATION</scope>
</reference>
<feature type="region of interest" description="Disordered" evidence="3">
    <location>
        <begin position="405"/>
        <end position="469"/>
    </location>
</feature>
<feature type="compositionally biased region" description="Acidic residues" evidence="3">
    <location>
        <begin position="47"/>
        <end position="64"/>
    </location>
</feature>
<sequence>MGKIELFQEESDSEYELNVNNAYAKNYDVWRKKEELHKLQARYGEGVLDDSDSSSSSEDEEVTFNEEDDKAFFKTLACLRSNDPRIYDKNYHFFKDRQADAAKGKAVKEKPLYPKDYQRKMLLEHGPNLSDEEIEPEAGPSYVEEQEQLKKKIIEVAKLDDDEEDEAGLGGLLQIRRKTKQEQKETEEEYRQWLKGQTEDIQDEETKAELKPLRDFWNHPELDEDEKYLRDYFLNKRYLEEDRGDHIPTYEEIVNPIDETELEKQEEFEHKFNFRFEEPDQDFIKRYPRTIENSIRRTDDKRKAKRAETKERKKREKEEKMAEIKKMQELKRKEIEEKLQKLKEVTGATDLAFGDEDVDGEFDPEAHDKRMQSLFNDEFYQGQETDEKPEFPDIDKELEIENWSRWQNEEKSEVSPHCEDDNFNMDADYDPATVSKQEAADGSKGKRKRKKKSKVAEALSRPKPKFDPNEKEYEKYFDEYYKLDCEDIIGDLPCRFKYREVIPNDFGLTVEEILLANDKELNKWCSIKKTVQRRPDSIEKYEQMAYSNKGKNIELKKRILPSLFVEEPTEENNYKEAVEKEATNSNNNAPNGKKPDTMEPNAWQSSNGTTDPPVKGRKKKLQKSESENPTKDETEAVQSNKRKKKKNSGPLPSLVADELTEENEMGIKKNKSSGTMQLNALQSSDRPVKGRKRKLQKSEVEAVSKSSLKAENPTNDETEATQSKKRKKKDNAGKRSLVAASNKLTEETETEIRKKDASNKKNESSETNGGTVELNALQSSNGTTDPPVKGRKKKLQKSESTTAEEMVKSEPEGPGKKRKKKNKAKKSAGKDESIISSKKNRKRSPNDSEARQGGKRSKGNKPSSLESSISDARLAAFGINAKKYRNKLKYGKNPS</sequence>
<dbReference type="AlphaFoldDB" id="N6TWH8"/>
<evidence type="ECO:0000256" key="3">
    <source>
        <dbReference type="SAM" id="MobiDB-lite"/>
    </source>
</evidence>
<feature type="compositionally biased region" description="Basic and acidic residues" evidence="3">
    <location>
        <begin position="407"/>
        <end position="420"/>
    </location>
</feature>
<dbReference type="KEGG" id="dpa:109542632"/>
<evidence type="ECO:0000313" key="7">
    <source>
        <dbReference type="Proteomes" id="UP000019118"/>
    </source>
</evidence>
<feature type="domain" description="Kri1-like C-terminal" evidence="4">
    <location>
        <begin position="471"/>
        <end position="558"/>
    </location>
</feature>
<dbReference type="GO" id="GO:0000447">
    <property type="term" value="P:endonucleolytic cleavage in ITS1 to separate SSU-rRNA from 5.8S rRNA and LSU-rRNA from tricistronic rRNA transcript (SSU-rRNA, 5.8S rRNA, LSU-rRNA)"/>
    <property type="evidence" value="ECO:0007669"/>
    <property type="project" value="TreeGrafter"/>
</dbReference>
<keyword evidence="7" id="KW-1185">Reference proteome</keyword>
<dbReference type="OrthoDB" id="10252032at2759"/>
<dbReference type="EnsemblMetazoa" id="XM_019911931.1">
    <property type="protein sequence ID" value="XP_019767490.1"/>
    <property type="gene ID" value="LOC109542632"/>
</dbReference>
<feature type="region of interest" description="Disordered" evidence="3">
    <location>
        <begin position="43"/>
        <end position="64"/>
    </location>
</feature>
<dbReference type="GO" id="GO:0005730">
    <property type="term" value="C:nucleolus"/>
    <property type="evidence" value="ECO:0007669"/>
    <property type="project" value="TreeGrafter"/>
</dbReference>
<feature type="region of interest" description="Disordered" evidence="3">
    <location>
        <begin position="178"/>
        <end position="205"/>
    </location>
</feature>
<protein>
    <recommendedName>
        <fullName evidence="2">Protein KRI1 homolog</fullName>
    </recommendedName>
</protein>
<reference evidence="5 7" key="1">
    <citation type="journal article" date="2013" name="Genome Biol.">
        <title>Draft genome of the mountain pine beetle, Dendroctonus ponderosae Hopkins, a major forest pest.</title>
        <authorList>
            <person name="Keeling C.I."/>
            <person name="Yuen M.M."/>
            <person name="Liao N.Y."/>
            <person name="Docking T.R."/>
            <person name="Chan S.K."/>
            <person name="Taylor G.A."/>
            <person name="Palmquist D.L."/>
            <person name="Jackman S.D."/>
            <person name="Nguyen A."/>
            <person name="Li M."/>
            <person name="Henderson H."/>
            <person name="Janes J.K."/>
            <person name="Zhao Y."/>
            <person name="Pandoh P."/>
            <person name="Moore R."/>
            <person name="Sperling F.A."/>
            <person name="Huber D.P."/>
            <person name="Birol I."/>
            <person name="Jones S.J."/>
            <person name="Bohlmann J."/>
        </authorList>
    </citation>
    <scope>NUCLEOTIDE SEQUENCE</scope>
</reference>
<feature type="compositionally biased region" description="Basic and acidic residues" evidence="3">
    <location>
        <begin position="180"/>
        <end position="192"/>
    </location>
</feature>
<organism evidence="5">
    <name type="scientific">Dendroctonus ponderosae</name>
    <name type="common">Mountain pine beetle</name>
    <dbReference type="NCBI Taxonomy" id="77166"/>
    <lineage>
        <taxon>Eukaryota</taxon>
        <taxon>Metazoa</taxon>
        <taxon>Ecdysozoa</taxon>
        <taxon>Arthropoda</taxon>
        <taxon>Hexapoda</taxon>
        <taxon>Insecta</taxon>
        <taxon>Pterygota</taxon>
        <taxon>Neoptera</taxon>
        <taxon>Endopterygota</taxon>
        <taxon>Coleoptera</taxon>
        <taxon>Polyphaga</taxon>
        <taxon>Cucujiformia</taxon>
        <taxon>Curculionidae</taxon>
        <taxon>Scolytinae</taxon>
        <taxon>Dendroctonus</taxon>
    </lineage>
</organism>
<feature type="region of interest" description="Disordered" evidence="3">
    <location>
        <begin position="569"/>
        <end position="869"/>
    </location>
</feature>
<dbReference type="OMA" id="HCEDDNF"/>
<dbReference type="Pfam" id="PF12936">
    <property type="entry name" value="Kri1_C"/>
    <property type="match status" value="1"/>
</dbReference>
<feature type="compositionally biased region" description="Basic and acidic residues" evidence="3">
    <location>
        <begin position="572"/>
        <end position="582"/>
    </location>
</feature>
<feature type="compositionally biased region" description="Polar residues" evidence="3">
    <location>
        <begin position="704"/>
        <end position="713"/>
    </location>
</feature>
<evidence type="ECO:0000256" key="1">
    <source>
        <dbReference type="ARBA" id="ARBA00007473"/>
    </source>
</evidence>
<accession>N6TWH8</accession>
<dbReference type="InterPro" id="IPR024626">
    <property type="entry name" value="Kri1-like_C"/>
</dbReference>
<feature type="compositionally biased region" description="Polar residues" evidence="3">
    <location>
        <begin position="765"/>
        <end position="784"/>
    </location>
</feature>
<evidence type="ECO:0000313" key="6">
    <source>
        <dbReference type="EnsemblMetazoa" id="XP_019767490.1"/>
    </source>
</evidence>
<feature type="region of interest" description="Disordered" evidence="3">
    <location>
        <begin position="344"/>
        <end position="365"/>
    </location>
</feature>
<evidence type="ECO:0000256" key="2">
    <source>
        <dbReference type="ARBA" id="ARBA00017294"/>
    </source>
</evidence>
<dbReference type="InterPro" id="IPR018034">
    <property type="entry name" value="Kri1"/>
</dbReference>
<feature type="compositionally biased region" description="Basic and acidic residues" evidence="3">
    <location>
        <begin position="744"/>
        <end position="764"/>
    </location>
</feature>
<feature type="compositionally biased region" description="Basic and acidic residues" evidence="3">
    <location>
        <begin position="622"/>
        <end position="634"/>
    </location>
</feature>
<comment type="similarity">
    <text evidence="1">Belongs to the KRI1 family.</text>
</comment>
<feature type="compositionally biased region" description="Basic residues" evidence="3">
    <location>
        <begin position="816"/>
        <end position="827"/>
    </location>
</feature>
<name>N6TWH8_DENPD</name>
<dbReference type="Proteomes" id="UP000019118">
    <property type="component" value="Unassembled WGS sequence"/>
</dbReference>
<proteinExistence type="inferred from homology"/>
<evidence type="ECO:0000259" key="4">
    <source>
        <dbReference type="Pfam" id="PF12936"/>
    </source>
</evidence>
<feature type="compositionally biased region" description="Polar residues" evidence="3">
    <location>
        <begin position="860"/>
        <end position="869"/>
    </location>
</feature>
<dbReference type="PANTHER" id="PTHR14490:SF5">
    <property type="entry name" value="PROTEIN KRI1 HOMOLOG"/>
    <property type="match status" value="1"/>
</dbReference>
<dbReference type="PANTHER" id="PTHR14490">
    <property type="entry name" value="ZINC FINGER, ZZ TYPE"/>
    <property type="match status" value="1"/>
</dbReference>
<dbReference type="GO" id="GO:0030686">
    <property type="term" value="C:90S preribosome"/>
    <property type="evidence" value="ECO:0007669"/>
    <property type="project" value="TreeGrafter"/>
</dbReference>
<evidence type="ECO:0000313" key="5">
    <source>
        <dbReference type="EMBL" id="ENN72751.1"/>
    </source>
</evidence>
<gene>
    <name evidence="6" type="primary">109542632</name>
    <name evidence="5" type="ORF">YQE_10556</name>
</gene>
<feature type="compositionally biased region" description="Basic and acidic residues" evidence="3">
    <location>
        <begin position="805"/>
        <end position="815"/>
    </location>
</feature>
<feature type="compositionally biased region" description="Acidic residues" evidence="3">
    <location>
        <begin position="353"/>
        <end position="363"/>
    </location>
</feature>
<feature type="non-terminal residue" evidence="5">
    <location>
        <position position="1"/>
    </location>
</feature>
<dbReference type="EMBL" id="KB741211">
    <property type="protein sequence ID" value="ENN72751.1"/>
    <property type="molecule type" value="Genomic_DNA"/>
</dbReference>